<dbReference type="UniPathway" id="UPA00148"/>
<dbReference type="GO" id="GO:0009236">
    <property type="term" value="P:cobalamin biosynthetic process"/>
    <property type="evidence" value="ECO:0007669"/>
    <property type="project" value="UniProtKB-UniPathway"/>
</dbReference>
<dbReference type="EMBL" id="VZOJ01000100">
    <property type="protein sequence ID" value="KAB0634139.1"/>
    <property type="molecule type" value="Genomic_DNA"/>
</dbReference>
<dbReference type="Proteomes" id="UP000430232">
    <property type="component" value="Unassembled WGS sequence"/>
</dbReference>
<name>A0A6H9SME3_9BURK</name>
<dbReference type="InterPro" id="IPR004485">
    <property type="entry name" value="Cobalamin_biosynth_CobD/CbiB"/>
</dbReference>
<dbReference type="GeneID" id="99792165"/>
<accession>A0A6H9SME3</accession>
<gene>
    <name evidence="1" type="ORF">F7R21_26635</name>
</gene>
<protein>
    <submittedName>
        <fullName evidence="1">Cobalamin biosynthesis protein</fullName>
    </submittedName>
</protein>
<dbReference type="GO" id="GO:0048472">
    <property type="term" value="F:threonine-phosphate decarboxylase activity"/>
    <property type="evidence" value="ECO:0007669"/>
    <property type="project" value="InterPro"/>
</dbReference>
<proteinExistence type="predicted"/>
<dbReference type="RefSeq" id="WP_174904891.1">
    <property type="nucleotide sequence ID" value="NZ_CABVPL010000045.1"/>
</dbReference>
<dbReference type="Pfam" id="PF03186">
    <property type="entry name" value="CobD_Cbib"/>
    <property type="match status" value="1"/>
</dbReference>
<comment type="caution">
    <text evidence="1">The sequence shown here is derived from an EMBL/GenBank/DDBJ whole genome shotgun (WGS) entry which is preliminary data.</text>
</comment>
<feature type="non-terminal residue" evidence="1">
    <location>
        <position position="76"/>
    </location>
</feature>
<evidence type="ECO:0000313" key="2">
    <source>
        <dbReference type="Proteomes" id="UP000430232"/>
    </source>
</evidence>
<dbReference type="GO" id="GO:0016020">
    <property type="term" value="C:membrane"/>
    <property type="evidence" value="ECO:0007669"/>
    <property type="project" value="InterPro"/>
</dbReference>
<organism evidence="1 2">
    <name type="scientific">Burkholderia latens</name>
    <dbReference type="NCBI Taxonomy" id="488446"/>
    <lineage>
        <taxon>Bacteria</taxon>
        <taxon>Pseudomonadati</taxon>
        <taxon>Pseudomonadota</taxon>
        <taxon>Betaproteobacteria</taxon>
        <taxon>Burkholderiales</taxon>
        <taxon>Burkholderiaceae</taxon>
        <taxon>Burkholderia</taxon>
        <taxon>Burkholderia cepacia complex</taxon>
    </lineage>
</organism>
<keyword evidence="2" id="KW-1185">Reference proteome</keyword>
<evidence type="ECO:0000313" key="1">
    <source>
        <dbReference type="EMBL" id="KAB0634139.1"/>
    </source>
</evidence>
<sequence length="76" mass="7806">MLMLSLPLVAMLAVAAAIVDRVLGEPAGWHPLVAFGRLAARIERALNTGRRGRAVGVAAWAAAVLPPVAVAAWLAA</sequence>
<dbReference type="AlphaFoldDB" id="A0A6H9SME3"/>
<reference evidence="1 2" key="1">
    <citation type="submission" date="2019-09" db="EMBL/GenBank/DDBJ databases">
        <title>Draft genome sequences of 48 bacterial type strains from the CCUG.</title>
        <authorList>
            <person name="Tunovic T."/>
            <person name="Pineiro-Iglesias B."/>
            <person name="Unosson C."/>
            <person name="Inganas E."/>
            <person name="Ohlen M."/>
            <person name="Cardew S."/>
            <person name="Jensie-Markopoulos S."/>
            <person name="Salva-Serra F."/>
            <person name="Jaen-Luchoro D."/>
            <person name="Karlsson R."/>
            <person name="Svensson-Stadler L."/>
            <person name="Chun J."/>
            <person name="Moore E."/>
        </authorList>
    </citation>
    <scope>NUCLEOTIDE SEQUENCE [LARGE SCALE GENOMIC DNA]</scope>
    <source>
        <strain evidence="1 2">CCUG 54555</strain>
    </source>
</reference>